<dbReference type="InterPro" id="IPR046336">
    <property type="entry name" value="Lon_prtase_N_sf"/>
</dbReference>
<feature type="domain" description="Lon N-terminal" evidence="2">
    <location>
        <begin position="7"/>
        <end position="183"/>
    </location>
</feature>
<evidence type="ECO:0000259" key="2">
    <source>
        <dbReference type="SMART" id="SM00464"/>
    </source>
</evidence>
<dbReference type="SMART" id="SM00464">
    <property type="entry name" value="LON"/>
    <property type="match status" value="1"/>
</dbReference>
<dbReference type="Pfam" id="PF02190">
    <property type="entry name" value="LON_substr_bdg"/>
    <property type="match status" value="1"/>
</dbReference>
<sequence length="207" mass="22896">MDDADPDLPLFPLGLVALPGEQVPLHLFEDRYKELGARCIDEDREFGIVLVDEDGPRSVGCAMRVTEVLQRFEDGRLDVVTRGTRPFRVIEEHHRHSYASAHVQFLEDEPETPDHDAAAAVRQAYASLANQATEHEVTPAELVAAGSYDLAASVEFAPEAKQQLLEARSENARLRQLLALLRAALKRLEFADLAEVRGASNGVVRFG</sequence>
<dbReference type="SUPFAM" id="SSF88697">
    <property type="entry name" value="PUA domain-like"/>
    <property type="match status" value="1"/>
</dbReference>
<name>A0A6J7JVE0_9ZZZZ</name>
<evidence type="ECO:0000313" key="3">
    <source>
        <dbReference type="EMBL" id="CAB4946609.1"/>
    </source>
</evidence>
<dbReference type="Gene3D" id="2.30.130.40">
    <property type="entry name" value="LON domain-like"/>
    <property type="match status" value="1"/>
</dbReference>
<dbReference type="PANTHER" id="PTHR46732:SF8">
    <property type="entry name" value="ATP-DEPENDENT PROTEASE LA (LON) DOMAIN PROTEIN"/>
    <property type="match status" value="1"/>
</dbReference>
<organism evidence="3">
    <name type="scientific">freshwater metagenome</name>
    <dbReference type="NCBI Taxonomy" id="449393"/>
    <lineage>
        <taxon>unclassified sequences</taxon>
        <taxon>metagenomes</taxon>
        <taxon>ecological metagenomes</taxon>
    </lineage>
</organism>
<dbReference type="InterPro" id="IPR015947">
    <property type="entry name" value="PUA-like_sf"/>
</dbReference>
<keyword evidence="1" id="KW-0175">Coiled coil</keyword>
<dbReference type="InterPro" id="IPR003111">
    <property type="entry name" value="Lon_prtase_N"/>
</dbReference>
<dbReference type="AlphaFoldDB" id="A0A6J7JVE0"/>
<proteinExistence type="predicted"/>
<feature type="coiled-coil region" evidence="1">
    <location>
        <begin position="157"/>
        <end position="191"/>
    </location>
</feature>
<gene>
    <name evidence="3" type="ORF">UFOPK3564_03259</name>
</gene>
<dbReference type="PANTHER" id="PTHR46732">
    <property type="entry name" value="ATP-DEPENDENT PROTEASE LA (LON) DOMAIN PROTEIN"/>
    <property type="match status" value="1"/>
</dbReference>
<reference evidence="3" key="1">
    <citation type="submission" date="2020-05" db="EMBL/GenBank/DDBJ databases">
        <authorList>
            <person name="Chiriac C."/>
            <person name="Salcher M."/>
            <person name="Ghai R."/>
            <person name="Kavagutti S V."/>
        </authorList>
    </citation>
    <scope>NUCLEOTIDE SEQUENCE</scope>
</reference>
<protein>
    <submittedName>
        <fullName evidence="3">Unannotated protein</fullName>
    </submittedName>
</protein>
<evidence type="ECO:0000256" key="1">
    <source>
        <dbReference type="SAM" id="Coils"/>
    </source>
</evidence>
<dbReference type="EMBL" id="CAFBMK010000295">
    <property type="protein sequence ID" value="CAB4946609.1"/>
    <property type="molecule type" value="Genomic_DNA"/>
</dbReference>
<accession>A0A6J7JVE0</accession>